<proteinExistence type="predicted"/>
<dbReference type="Gene3D" id="1.25.40.20">
    <property type="entry name" value="Ankyrin repeat-containing domain"/>
    <property type="match status" value="1"/>
</dbReference>
<feature type="compositionally biased region" description="Low complexity" evidence="2">
    <location>
        <begin position="322"/>
        <end position="337"/>
    </location>
</feature>
<evidence type="ECO:0000256" key="3">
    <source>
        <dbReference type="SAM" id="Phobius"/>
    </source>
</evidence>
<dbReference type="PANTHER" id="PTHR13037">
    <property type="entry name" value="FORMIN"/>
    <property type="match status" value="1"/>
</dbReference>
<feature type="compositionally biased region" description="Gly residues" evidence="2">
    <location>
        <begin position="338"/>
        <end position="355"/>
    </location>
</feature>
<feature type="compositionally biased region" description="Low complexity" evidence="2">
    <location>
        <begin position="83"/>
        <end position="92"/>
    </location>
</feature>
<reference evidence="4" key="1">
    <citation type="journal article" date="2020" name="bioRxiv">
        <title>Comparative genomics of Chlamydomonas.</title>
        <authorList>
            <person name="Craig R.J."/>
            <person name="Hasan A.R."/>
            <person name="Ness R.W."/>
            <person name="Keightley P.D."/>
        </authorList>
    </citation>
    <scope>NUCLEOTIDE SEQUENCE</scope>
    <source>
        <strain evidence="4">SAG 7.73</strain>
    </source>
</reference>
<dbReference type="EMBL" id="JAEHOC010000017">
    <property type="protein sequence ID" value="KAG2434248.1"/>
    <property type="molecule type" value="Genomic_DNA"/>
</dbReference>
<feature type="transmembrane region" description="Helical" evidence="3">
    <location>
        <begin position="731"/>
        <end position="752"/>
    </location>
</feature>
<protein>
    <submittedName>
        <fullName evidence="4">Uncharacterized protein</fullName>
    </submittedName>
</protein>
<feature type="transmembrane region" description="Helical" evidence="3">
    <location>
        <begin position="791"/>
        <end position="813"/>
    </location>
</feature>
<sequence>MAQQSSSSGGDSRRGISQQASCSMMLVERVVGAGSAALAPASPSSAAWVAAWPAFCSPRRRHAAAGAEPLSPGPPDGGKDATEAATAAAGGPDSPPAPSSAASLLSLPGDLLQRVLVDAACANLAAQQQAQQQQQQQQLPALAAAADGAAAAAGPAPAPGPGPAAPVPAVGAVVGPLRPQQCGGPRRSSARSCPYHHVPAAAAAAACRGLRDAWRGALGDPPALARLLVARYGRRGVAALHVYGVPAVRIAPPRIVAAPPRGGYVVIQDSLTFLGPPRISRDGLEAYCMLQGAGSSSSGGGSSSGGSSSSGGNSSCGGVGSCGRSSARSSSGGARSSIGGGGARVGSGSRSGGDARGTEQQEQQEPGCGSPCLRALLRGLPPDQHGEAVVALVRALAAHGGLGDLQLPPASPPGGGQPTAAATGPPPAAAAAAAAAVRLTPPPGPVPYDEIIFLPATAFGRGRGYYAAFRQQLQSLQHGQPQRPAPGGRVGRGPAAAAAAVLLRGAAAWDHGALVRALVAAGAPFSAVAEGLLGACEGGHVGLARELLAALGVVLPPAAATTTATSGATNDAAAAVAGEGGQLAPVAPQPQQPQPQPPQPEPPQQPPPQGRPASPASRERLAALLVAPLAAASQGRTAGHAALLRLLLAAGADPRAEHSEALACAAACGNRPAMRLLLRAGADPRAAGTLHPLVSAAEFLRLGSVLSLLATGAFSARDLAGAARRLLIPPFLSAAVSGITLAMSWLAVAALLLAASAPLVMVCVLACLWNGLWVVSALSVVAYGLVLALGAAAVGLVAGLALAAWGTGAALFVRFVVRALRRRVALDSGRAAGRAASLGRVGSGAVLLEADGVGLGGAGPGPGQGAAAVGLAVAGLVGAEAALAGVVGHL</sequence>
<evidence type="ECO:0000313" key="4">
    <source>
        <dbReference type="EMBL" id="KAG2434248.1"/>
    </source>
</evidence>
<feature type="region of interest" description="Disordered" evidence="2">
    <location>
        <begin position="404"/>
        <end position="427"/>
    </location>
</feature>
<feature type="region of interest" description="Disordered" evidence="2">
    <location>
        <begin position="583"/>
        <end position="617"/>
    </location>
</feature>
<feature type="region of interest" description="Disordered" evidence="2">
    <location>
        <begin position="295"/>
        <end position="370"/>
    </location>
</feature>
<feature type="compositionally biased region" description="Low complexity" evidence="2">
    <location>
        <begin position="418"/>
        <end position="427"/>
    </location>
</feature>
<feature type="compositionally biased region" description="Pro residues" evidence="2">
    <location>
        <begin position="587"/>
        <end position="610"/>
    </location>
</feature>
<keyword evidence="5" id="KW-1185">Reference proteome</keyword>
<dbReference type="AlphaFoldDB" id="A0A835W1X5"/>
<keyword evidence="3" id="KW-1133">Transmembrane helix</keyword>
<gene>
    <name evidence="4" type="ORF">HXX76_007973</name>
</gene>
<organism evidence="4 5">
    <name type="scientific">Chlamydomonas incerta</name>
    <dbReference type="NCBI Taxonomy" id="51695"/>
    <lineage>
        <taxon>Eukaryota</taxon>
        <taxon>Viridiplantae</taxon>
        <taxon>Chlorophyta</taxon>
        <taxon>core chlorophytes</taxon>
        <taxon>Chlorophyceae</taxon>
        <taxon>CS clade</taxon>
        <taxon>Chlamydomonadales</taxon>
        <taxon>Chlamydomonadaceae</taxon>
        <taxon>Chlamydomonas</taxon>
    </lineage>
</organism>
<evidence type="ECO:0000256" key="2">
    <source>
        <dbReference type="SAM" id="MobiDB-lite"/>
    </source>
</evidence>
<feature type="region of interest" description="Disordered" evidence="2">
    <location>
        <begin position="60"/>
        <end position="102"/>
    </location>
</feature>
<evidence type="ECO:0000256" key="1">
    <source>
        <dbReference type="ARBA" id="ARBA00022581"/>
    </source>
</evidence>
<keyword evidence="3" id="KW-0812">Transmembrane</keyword>
<accession>A0A835W1X5</accession>
<comment type="caution">
    <text evidence="4">The sequence shown here is derived from an EMBL/GenBank/DDBJ whole genome shotgun (WGS) entry which is preliminary data.</text>
</comment>
<dbReference type="InterPro" id="IPR036770">
    <property type="entry name" value="Ankyrin_rpt-contain_sf"/>
</dbReference>
<name>A0A835W1X5_CHLIN</name>
<dbReference type="PANTHER" id="PTHR13037:SF24">
    <property type="entry name" value="POLYCOMB PROTEIN PCL-RELATED"/>
    <property type="match status" value="1"/>
</dbReference>
<keyword evidence="3" id="KW-0472">Membrane</keyword>
<feature type="transmembrane region" description="Helical" evidence="3">
    <location>
        <begin position="759"/>
        <end position="785"/>
    </location>
</feature>
<evidence type="ECO:0000313" key="5">
    <source>
        <dbReference type="Proteomes" id="UP000650467"/>
    </source>
</evidence>
<dbReference type="SUPFAM" id="SSF48403">
    <property type="entry name" value="Ankyrin repeat"/>
    <property type="match status" value="1"/>
</dbReference>
<dbReference type="Proteomes" id="UP000650467">
    <property type="component" value="Unassembled WGS sequence"/>
</dbReference>
<keyword evidence="1" id="KW-0945">Host-virus interaction</keyword>
<dbReference type="OrthoDB" id="560140at2759"/>